<proteinExistence type="predicted"/>
<dbReference type="InterPro" id="IPR014757">
    <property type="entry name" value="Tscrpt_reg_IclR_C"/>
</dbReference>
<dbReference type="InterPro" id="IPR036390">
    <property type="entry name" value="WH_DNA-bd_sf"/>
</dbReference>
<gene>
    <name evidence="6" type="ORF">CLV71_101654</name>
</gene>
<dbReference type="EMBL" id="SOCP01000001">
    <property type="protein sequence ID" value="TDV57781.1"/>
    <property type="molecule type" value="Genomic_DNA"/>
</dbReference>
<feature type="domain" description="HTH iclR-type" evidence="4">
    <location>
        <begin position="22"/>
        <end position="84"/>
    </location>
</feature>
<dbReference type="Proteomes" id="UP000294927">
    <property type="component" value="Unassembled WGS sequence"/>
</dbReference>
<reference evidence="6 7" key="1">
    <citation type="submission" date="2019-03" db="EMBL/GenBank/DDBJ databases">
        <title>Genomic Encyclopedia of Archaeal and Bacterial Type Strains, Phase II (KMG-II): from individual species to whole genera.</title>
        <authorList>
            <person name="Goeker M."/>
        </authorList>
    </citation>
    <scope>NUCLEOTIDE SEQUENCE [LARGE SCALE GENOMIC DNA]</scope>
    <source>
        <strain evidence="6 7">DSM 45499</strain>
    </source>
</reference>
<dbReference type="Pfam" id="PF01614">
    <property type="entry name" value="IclR_C"/>
    <property type="match status" value="1"/>
</dbReference>
<evidence type="ECO:0000313" key="7">
    <source>
        <dbReference type="Proteomes" id="UP000294927"/>
    </source>
</evidence>
<dbReference type="PANTHER" id="PTHR30136">
    <property type="entry name" value="HELIX-TURN-HELIX TRANSCRIPTIONAL REGULATOR, ICLR FAMILY"/>
    <property type="match status" value="1"/>
</dbReference>
<dbReference type="InterPro" id="IPR005471">
    <property type="entry name" value="Tscrpt_reg_IclR_N"/>
</dbReference>
<dbReference type="GO" id="GO:0003700">
    <property type="term" value="F:DNA-binding transcription factor activity"/>
    <property type="evidence" value="ECO:0007669"/>
    <property type="project" value="TreeGrafter"/>
</dbReference>
<dbReference type="PROSITE" id="PS51078">
    <property type="entry name" value="ICLR_ED"/>
    <property type="match status" value="1"/>
</dbReference>
<dbReference type="GO" id="GO:0045892">
    <property type="term" value="P:negative regulation of DNA-templated transcription"/>
    <property type="evidence" value="ECO:0007669"/>
    <property type="project" value="TreeGrafter"/>
</dbReference>
<keyword evidence="3" id="KW-0804">Transcription</keyword>
<dbReference type="Gene3D" id="1.10.10.10">
    <property type="entry name" value="Winged helix-like DNA-binding domain superfamily/Winged helix DNA-binding domain"/>
    <property type="match status" value="1"/>
</dbReference>
<dbReference type="PANTHER" id="PTHR30136:SF35">
    <property type="entry name" value="HTH-TYPE TRANSCRIPTIONAL REGULATOR RV1719"/>
    <property type="match status" value="1"/>
</dbReference>
<dbReference type="SMART" id="SM00346">
    <property type="entry name" value="HTH_ICLR"/>
    <property type="match status" value="1"/>
</dbReference>
<keyword evidence="2" id="KW-0238">DNA-binding</keyword>
<dbReference type="PROSITE" id="PS51077">
    <property type="entry name" value="HTH_ICLR"/>
    <property type="match status" value="1"/>
</dbReference>
<evidence type="ECO:0000256" key="1">
    <source>
        <dbReference type="ARBA" id="ARBA00023015"/>
    </source>
</evidence>
<keyword evidence="7" id="KW-1185">Reference proteome</keyword>
<dbReference type="AlphaFoldDB" id="A0A4V3FV47"/>
<evidence type="ECO:0000313" key="6">
    <source>
        <dbReference type="EMBL" id="TDV57781.1"/>
    </source>
</evidence>
<dbReference type="RefSeq" id="WP_133901007.1">
    <property type="nucleotide sequence ID" value="NZ_SOCP01000001.1"/>
</dbReference>
<evidence type="ECO:0000259" key="4">
    <source>
        <dbReference type="PROSITE" id="PS51077"/>
    </source>
</evidence>
<dbReference type="GO" id="GO:0003677">
    <property type="term" value="F:DNA binding"/>
    <property type="evidence" value="ECO:0007669"/>
    <property type="project" value="UniProtKB-KW"/>
</dbReference>
<evidence type="ECO:0000256" key="2">
    <source>
        <dbReference type="ARBA" id="ARBA00023125"/>
    </source>
</evidence>
<feature type="domain" description="IclR-ED" evidence="5">
    <location>
        <begin position="85"/>
        <end position="267"/>
    </location>
</feature>
<dbReference type="InterPro" id="IPR050707">
    <property type="entry name" value="HTH_MetabolicPath_Reg"/>
</dbReference>
<sequence>MARTTRQVSVDDSKPASANYHANALARGLALLEMLAAASEPLTLTDFSASTALPKSTLVRLLAVLSEMEYVVRVDERPSYRLGHKVHRLAASYVSTLDLTVVAQEYLKPVAAGTGQTANLGVLDGDQVLHICVAEPDRPLRFTATLGSRDHTYCTGLGKVLLSDLTDEQLARTVPAEPFASFTEHTITSLEELRRDLRKTARRGFAFDDNERSSGLRCVAVPVRVGGESLAALSVSGPAGEFATAKQHEYVAMLDEVAKTMAADPDFTTALRIVHRSLRSAGA</sequence>
<organism evidence="6 7">
    <name type="scientific">Actinophytocola oryzae</name>
    <dbReference type="NCBI Taxonomy" id="502181"/>
    <lineage>
        <taxon>Bacteria</taxon>
        <taxon>Bacillati</taxon>
        <taxon>Actinomycetota</taxon>
        <taxon>Actinomycetes</taxon>
        <taxon>Pseudonocardiales</taxon>
        <taxon>Pseudonocardiaceae</taxon>
    </lineage>
</organism>
<keyword evidence="1" id="KW-0805">Transcription regulation</keyword>
<comment type="caution">
    <text evidence="6">The sequence shown here is derived from an EMBL/GenBank/DDBJ whole genome shotgun (WGS) entry which is preliminary data.</text>
</comment>
<name>A0A4V3FV47_9PSEU</name>
<evidence type="ECO:0000256" key="3">
    <source>
        <dbReference type="ARBA" id="ARBA00023163"/>
    </source>
</evidence>
<dbReference type="InterPro" id="IPR036388">
    <property type="entry name" value="WH-like_DNA-bd_sf"/>
</dbReference>
<dbReference type="SUPFAM" id="SSF55781">
    <property type="entry name" value="GAF domain-like"/>
    <property type="match status" value="1"/>
</dbReference>
<evidence type="ECO:0000259" key="5">
    <source>
        <dbReference type="PROSITE" id="PS51078"/>
    </source>
</evidence>
<dbReference type="SUPFAM" id="SSF46785">
    <property type="entry name" value="Winged helix' DNA-binding domain"/>
    <property type="match status" value="1"/>
</dbReference>
<dbReference type="Pfam" id="PF09339">
    <property type="entry name" value="HTH_IclR"/>
    <property type="match status" value="1"/>
</dbReference>
<dbReference type="OrthoDB" id="8479143at2"/>
<dbReference type="Gene3D" id="3.30.450.40">
    <property type="match status" value="1"/>
</dbReference>
<protein>
    <submittedName>
        <fullName evidence="6">IclR family transcriptional regulator</fullName>
    </submittedName>
</protein>
<dbReference type="InterPro" id="IPR029016">
    <property type="entry name" value="GAF-like_dom_sf"/>
</dbReference>
<accession>A0A4V3FV47</accession>